<sequence>MCAHQKTMTNWLFKPPTIFLIIRRILLTYNLTYRPSTDENPRTPKCRYPTIPTPLFLSQKRETDAMDKQTDKAPL</sequence>
<dbReference type="EMBL" id="RRYP01002175">
    <property type="protein sequence ID" value="TNV85076.1"/>
    <property type="molecule type" value="Genomic_DNA"/>
</dbReference>
<gene>
    <name evidence="1" type="ORF">FGO68_gene1966</name>
</gene>
<protein>
    <submittedName>
        <fullName evidence="1">Uncharacterized protein</fullName>
    </submittedName>
</protein>
<organism evidence="1 2">
    <name type="scientific">Halteria grandinella</name>
    <dbReference type="NCBI Taxonomy" id="5974"/>
    <lineage>
        <taxon>Eukaryota</taxon>
        <taxon>Sar</taxon>
        <taxon>Alveolata</taxon>
        <taxon>Ciliophora</taxon>
        <taxon>Intramacronucleata</taxon>
        <taxon>Spirotrichea</taxon>
        <taxon>Stichotrichia</taxon>
        <taxon>Sporadotrichida</taxon>
        <taxon>Halteriidae</taxon>
        <taxon>Halteria</taxon>
    </lineage>
</organism>
<comment type="caution">
    <text evidence="1">The sequence shown here is derived from an EMBL/GenBank/DDBJ whole genome shotgun (WGS) entry which is preliminary data.</text>
</comment>
<accession>A0A8J8P3S1</accession>
<evidence type="ECO:0000313" key="2">
    <source>
        <dbReference type="Proteomes" id="UP000785679"/>
    </source>
</evidence>
<dbReference type="AlphaFoldDB" id="A0A8J8P3S1"/>
<keyword evidence="2" id="KW-1185">Reference proteome</keyword>
<name>A0A8J8P3S1_HALGN</name>
<proteinExistence type="predicted"/>
<reference evidence="1" key="1">
    <citation type="submission" date="2019-06" db="EMBL/GenBank/DDBJ databases">
        <authorList>
            <person name="Zheng W."/>
        </authorList>
    </citation>
    <scope>NUCLEOTIDE SEQUENCE</scope>
    <source>
        <strain evidence="1">QDHG01</strain>
    </source>
</reference>
<dbReference type="Proteomes" id="UP000785679">
    <property type="component" value="Unassembled WGS sequence"/>
</dbReference>
<evidence type="ECO:0000313" key="1">
    <source>
        <dbReference type="EMBL" id="TNV85076.1"/>
    </source>
</evidence>